<dbReference type="EMBL" id="LAZR01038843">
    <property type="protein sequence ID" value="KKL18509.1"/>
    <property type="molecule type" value="Genomic_DNA"/>
</dbReference>
<dbReference type="Gene3D" id="3.40.50.10400">
    <property type="entry name" value="Hypothetical protein PA1492"/>
    <property type="match status" value="1"/>
</dbReference>
<dbReference type="SUPFAM" id="SSF52309">
    <property type="entry name" value="N-(deoxy)ribosyltransferase-like"/>
    <property type="match status" value="1"/>
</dbReference>
<accession>A0A0F9B975</accession>
<evidence type="ECO:0000313" key="1">
    <source>
        <dbReference type="EMBL" id="KKL18509.1"/>
    </source>
</evidence>
<comment type="caution">
    <text evidence="1">The sequence shown here is derived from an EMBL/GenBank/DDBJ whole genome shotgun (WGS) entry which is preliminary data.</text>
</comment>
<sequence>MRVYVAHTYGRRHGLTDKECEVNTLKAIGVGRQLILMGHRPFIPNLYHYVHAGWKESPDEDIYFNLVAEWIQFCDALLVAKMPSWEGSGVQREVDIAISLGIPVYYSMEELNG</sequence>
<organism evidence="1">
    <name type="scientific">marine sediment metagenome</name>
    <dbReference type="NCBI Taxonomy" id="412755"/>
    <lineage>
        <taxon>unclassified sequences</taxon>
        <taxon>metagenomes</taxon>
        <taxon>ecological metagenomes</taxon>
    </lineage>
</organism>
<protein>
    <submittedName>
        <fullName evidence="1">Uncharacterized protein</fullName>
    </submittedName>
</protein>
<proteinExistence type="predicted"/>
<gene>
    <name evidence="1" type="ORF">LCGC14_2474820</name>
</gene>
<name>A0A0F9B975_9ZZZZ</name>
<reference evidence="1" key="1">
    <citation type="journal article" date="2015" name="Nature">
        <title>Complex archaea that bridge the gap between prokaryotes and eukaryotes.</title>
        <authorList>
            <person name="Spang A."/>
            <person name="Saw J.H."/>
            <person name="Jorgensen S.L."/>
            <person name="Zaremba-Niedzwiedzka K."/>
            <person name="Martijn J."/>
            <person name="Lind A.E."/>
            <person name="van Eijk R."/>
            <person name="Schleper C."/>
            <person name="Guy L."/>
            <person name="Ettema T.J."/>
        </authorList>
    </citation>
    <scope>NUCLEOTIDE SEQUENCE</scope>
</reference>
<dbReference type="AlphaFoldDB" id="A0A0F9B975"/>